<evidence type="ECO:0000313" key="6">
    <source>
        <dbReference type="EMBL" id="MBO2990321.1"/>
    </source>
</evidence>
<sequence length="391" mass="40296">MTEPTAASTATAPTVLTRLAGSALHVTLNRPRAINALTLEMFRLLDGALTEAVDGGARLILLDGAGERGFCGGGDIKAMSADGARDAHEILSTEYDVDHRIATSAVPVVGIMDGVTMGGGLGLTAHAALRVVTERSLLAMPEARIGIVPDVGGNVLFARAPGRIGELLAITAGTMDAGDAIALGFADAFVRSERLPDLYAALEAIPDAGDALVAARAAVQRFAEPAPESALLAARTWFDPLADAALGDAVPSASATIASARALITALEASADARATETAATVRAMNPVSVAVAIARIAATRALDAGTGGEQDDPARTVLRRVLDEDLRVLTALATHPNFAEGVRAQVIDKDRRPRWQPTRIEELGPDDLAVLGSTDAESPLRSRGDSALES</sequence>
<dbReference type="AlphaFoldDB" id="A0A939QLX1"/>
<dbReference type="CDD" id="cd06558">
    <property type="entry name" value="crotonase-like"/>
    <property type="match status" value="1"/>
</dbReference>
<proteinExistence type="predicted"/>
<gene>
    <name evidence="6" type="ORF">J4H85_09995</name>
</gene>
<dbReference type="Gene3D" id="3.90.226.10">
    <property type="entry name" value="2-enoyl-CoA Hydratase, Chain A, domain 1"/>
    <property type="match status" value="1"/>
</dbReference>
<evidence type="ECO:0000256" key="2">
    <source>
        <dbReference type="ARBA" id="ARBA00011915"/>
    </source>
</evidence>
<dbReference type="RefSeq" id="WP_208239222.1">
    <property type="nucleotide sequence ID" value="NZ_BAAAQU010000002.1"/>
</dbReference>
<feature type="region of interest" description="Disordered" evidence="4">
    <location>
        <begin position="351"/>
        <end position="391"/>
    </location>
</feature>
<dbReference type="PANTHER" id="PTHR43176">
    <property type="entry name" value="3-HYDROXYISOBUTYRYL-COA HYDROLASE-RELATED"/>
    <property type="match status" value="1"/>
</dbReference>
<feature type="domain" description="Enoyl-CoA hydratase/isomerase" evidence="5">
    <location>
        <begin position="25"/>
        <end position="368"/>
    </location>
</feature>
<evidence type="ECO:0000256" key="1">
    <source>
        <dbReference type="ARBA" id="ARBA00001709"/>
    </source>
</evidence>
<dbReference type="GO" id="GO:0006574">
    <property type="term" value="P:L-valine catabolic process"/>
    <property type="evidence" value="ECO:0007669"/>
    <property type="project" value="TreeGrafter"/>
</dbReference>
<comment type="catalytic activity">
    <reaction evidence="1">
        <text>3-hydroxy-2-methylpropanoyl-CoA + H2O = 3-hydroxy-2-methylpropanoate + CoA + H(+)</text>
        <dbReference type="Rhea" id="RHEA:20888"/>
        <dbReference type="ChEBI" id="CHEBI:11805"/>
        <dbReference type="ChEBI" id="CHEBI:15377"/>
        <dbReference type="ChEBI" id="CHEBI:15378"/>
        <dbReference type="ChEBI" id="CHEBI:57287"/>
        <dbReference type="ChEBI" id="CHEBI:57340"/>
        <dbReference type="EC" id="3.1.2.4"/>
    </reaction>
</comment>
<keyword evidence="7" id="KW-1185">Reference proteome</keyword>
<dbReference type="PANTHER" id="PTHR43176:SF3">
    <property type="entry name" value="3-HYDROXYISOBUTYRYL-COA HYDROLASE, MITOCHONDRIAL"/>
    <property type="match status" value="1"/>
</dbReference>
<dbReference type="Pfam" id="PF16113">
    <property type="entry name" value="ECH_2"/>
    <property type="match status" value="1"/>
</dbReference>
<dbReference type="GO" id="GO:0005829">
    <property type="term" value="C:cytosol"/>
    <property type="evidence" value="ECO:0007669"/>
    <property type="project" value="TreeGrafter"/>
</dbReference>
<dbReference type="NCBIfam" id="NF004127">
    <property type="entry name" value="PRK05617.1"/>
    <property type="match status" value="1"/>
</dbReference>
<evidence type="ECO:0000259" key="5">
    <source>
        <dbReference type="Pfam" id="PF16113"/>
    </source>
</evidence>
<dbReference type="InterPro" id="IPR045004">
    <property type="entry name" value="ECH_dom"/>
</dbReference>
<dbReference type="InterPro" id="IPR029045">
    <property type="entry name" value="ClpP/crotonase-like_dom_sf"/>
</dbReference>
<feature type="compositionally biased region" description="Basic and acidic residues" evidence="4">
    <location>
        <begin position="379"/>
        <end position="391"/>
    </location>
</feature>
<reference evidence="6" key="1">
    <citation type="submission" date="2021-03" db="EMBL/GenBank/DDBJ databases">
        <title>Leucobacter chromiisoli sp. nov., isolated from chromium-containing soil of chemical plant.</title>
        <authorList>
            <person name="Xu Z."/>
        </authorList>
    </citation>
    <scope>NUCLEOTIDE SEQUENCE</scope>
    <source>
        <strain evidence="6">K 70/01</strain>
    </source>
</reference>
<dbReference type="EC" id="3.1.2.4" evidence="2"/>
<comment type="caution">
    <text evidence="6">The sequence shown here is derived from an EMBL/GenBank/DDBJ whole genome shotgun (WGS) entry which is preliminary data.</text>
</comment>
<dbReference type="EMBL" id="JAGFBF010000005">
    <property type="protein sequence ID" value="MBO2990321.1"/>
    <property type="molecule type" value="Genomic_DNA"/>
</dbReference>
<evidence type="ECO:0000256" key="3">
    <source>
        <dbReference type="ARBA" id="ARBA00022801"/>
    </source>
</evidence>
<dbReference type="GO" id="GO:0003860">
    <property type="term" value="F:3-hydroxyisobutyryl-CoA hydrolase activity"/>
    <property type="evidence" value="ECO:0007669"/>
    <property type="project" value="UniProtKB-EC"/>
</dbReference>
<dbReference type="Proteomes" id="UP000668403">
    <property type="component" value="Unassembled WGS sequence"/>
</dbReference>
<organism evidence="6 7">
    <name type="scientific">Leucobacter tardus</name>
    <dbReference type="NCBI Taxonomy" id="501483"/>
    <lineage>
        <taxon>Bacteria</taxon>
        <taxon>Bacillati</taxon>
        <taxon>Actinomycetota</taxon>
        <taxon>Actinomycetes</taxon>
        <taxon>Micrococcales</taxon>
        <taxon>Microbacteriaceae</taxon>
        <taxon>Leucobacter</taxon>
    </lineage>
</organism>
<evidence type="ECO:0000313" key="7">
    <source>
        <dbReference type="Proteomes" id="UP000668403"/>
    </source>
</evidence>
<name>A0A939QLX1_9MICO</name>
<dbReference type="InterPro" id="IPR032259">
    <property type="entry name" value="HIBYL-CoA-H"/>
</dbReference>
<evidence type="ECO:0000256" key="4">
    <source>
        <dbReference type="SAM" id="MobiDB-lite"/>
    </source>
</evidence>
<accession>A0A939QLX1</accession>
<protein>
    <recommendedName>
        <fullName evidence="2">3-hydroxyisobutyryl-CoA hydrolase</fullName>
        <ecNumber evidence="2">3.1.2.4</ecNumber>
    </recommendedName>
</protein>
<keyword evidence="3" id="KW-0378">Hydrolase</keyword>
<dbReference type="SUPFAM" id="SSF52096">
    <property type="entry name" value="ClpP/crotonase"/>
    <property type="match status" value="1"/>
</dbReference>